<gene>
    <name evidence="2" type="ORF">OH806_06500</name>
</gene>
<name>A0ABT3HMJ1_9FLAO</name>
<dbReference type="Pfam" id="PF20448">
    <property type="entry name" value="DUF6705"/>
    <property type="match status" value="1"/>
</dbReference>
<dbReference type="RefSeq" id="WP_264742859.1">
    <property type="nucleotide sequence ID" value="NZ_JAPDHV010000002.1"/>
</dbReference>
<comment type="caution">
    <text evidence="2">The sequence shown here is derived from an EMBL/GenBank/DDBJ whole genome shotgun (WGS) entry which is preliminary data.</text>
</comment>
<protein>
    <recommendedName>
        <fullName evidence="1">DUF6705 domain-containing protein</fullName>
    </recommendedName>
</protein>
<dbReference type="EMBL" id="JAPDHV010000002">
    <property type="protein sequence ID" value="MCW3160915.1"/>
    <property type="molecule type" value="Genomic_DNA"/>
</dbReference>
<keyword evidence="3" id="KW-1185">Reference proteome</keyword>
<evidence type="ECO:0000313" key="3">
    <source>
        <dbReference type="Proteomes" id="UP001163719"/>
    </source>
</evidence>
<evidence type="ECO:0000259" key="1">
    <source>
        <dbReference type="Pfam" id="PF20448"/>
    </source>
</evidence>
<sequence length="178" mass="20612">MKNILFILSFICISCTAQQQIIPLGTKGFHIEGAYYKDINNDLNPYEGTWQGTFEGKTFVITFFKIKHYQPLGKYYKDRIVGRYKMLDASGNELYSTYNLPEEKAKIKSLGFVNSTKDRLRLLFTDLCIEGQVVLNFDNSQKTQMHWKYVTQQTLITDDTGCAPYNEMPRGDMTLIKQ</sequence>
<feature type="domain" description="DUF6705" evidence="1">
    <location>
        <begin position="1"/>
        <end position="178"/>
    </location>
</feature>
<dbReference type="Proteomes" id="UP001163719">
    <property type="component" value="Unassembled WGS sequence"/>
</dbReference>
<proteinExistence type="predicted"/>
<evidence type="ECO:0000313" key="2">
    <source>
        <dbReference type="EMBL" id="MCW3160915.1"/>
    </source>
</evidence>
<accession>A0ABT3HMJ1</accession>
<dbReference type="InterPro" id="IPR046551">
    <property type="entry name" value="DUF6705"/>
</dbReference>
<reference evidence="2" key="1">
    <citation type="submission" date="2022-10" db="EMBL/GenBank/DDBJ databases">
        <title>Chryseobacterium babae sp. nov. isolated from the gut of the beetle Oryctes rhinoceros, and Chryseobacterium kimseyorum sp. nov., isolated from a stick insect rearing cage.</title>
        <authorList>
            <person name="Shelomi M."/>
            <person name="Han C.-J."/>
            <person name="Chen W.-M."/>
            <person name="Chen H.-K."/>
            <person name="Liaw S.-J."/>
            <person name="Muhle E."/>
            <person name="Clermont D."/>
        </authorList>
    </citation>
    <scope>NUCLEOTIDE SEQUENCE</scope>
    <source>
        <strain evidence="2">WLa1L2M3</strain>
    </source>
</reference>
<organism evidence="2 3">
    <name type="scientific">Chryseobacterium oryctis</name>
    <dbReference type="NCBI Taxonomy" id="2952618"/>
    <lineage>
        <taxon>Bacteria</taxon>
        <taxon>Pseudomonadati</taxon>
        <taxon>Bacteroidota</taxon>
        <taxon>Flavobacteriia</taxon>
        <taxon>Flavobacteriales</taxon>
        <taxon>Weeksellaceae</taxon>
        <taxon>Chryseobacterium group</taxon>
        <taxon>Chryseobacterium</taxon>
    </lineage>
</organism>